<name>A0A0K9NQ67_ZOSMR</name>
<dbReference type="OrthoDB" id="1895233at2759"/>
<accession>A0A0K9NQ67</accession>
<proteinExistence type="predicted"/>
<dbReference type="STRING" id="29655.A0A0K9NQ67"/>
<dbReference type="EMBL" id="LFYR01001977">
    <property type="protein sequence ID" value="KMZ58217.1"/>
    <property type="molecule type" value="Genomic_DNA"/>
</dbReference>
<dbReference type="OMA" id="IFGKQFR"/>
<organism evidence="1 2">
    <name type="scientific">Zostera marina</name>
    <name type="common">Eelgrass</name>
    <dbReference type="NCBI Taxonomy" id="29655"/>
    <lineage>
        <taxon>Eukaryota</taxon>
        <taxon>Viridiplantae</taxon>
        <taxon>Streptophyta</taxon>
        <taxon>Embryophyta</taxon>
        <taxon>Tracheophyta</taxon>
        <taxon>Spermatophyta</taxon>
        <taxon>Magnoliopsida</taxon>
        <taxon>Liliopsida</taxon>
        <taxon>Zosteraceae</taxon>
        <taxon>Zostera</taxon>
    </lineage>
</organism>
<dbReference type="AlphaFoldDB" id="A0A0K9NQ67"/>
<evidence type="ECO:0000313" key="1">
    <source>
        <dbReference type="EMBL" id="KMZ58217.1"/>
    </source>
</evidence>
<reference evidence="2" key="1">
    <citation type="journal article" date="2016" name="Nature">
        <title>The genome of the seagrass Zostera marina reveals angiosperm adaptation to the sea.</title>
        <authorList>
            <person name="Olsen J.L."/>
            <person name="Rouze P."/>
            <person name="Verhelst B."/>
            <person name="Lin Y.-C."/>
            <person name="Bayer T."/>
            <person name="Collen J."/>
            <person name="Dattolo E."/>
            <person name="De Paoli E."/>
            <person name="Dittami S."/>
            <person name="Maumus F."/>
            <person name="Michel G."/>
            <person name="Kersting A."/>
            <person name="Lauritano C."/>
            <person name="Lohaus R."/>
            <person name="Toepel M."/>
            <person name="Tonon T."/>
            <person name="Vanneste K."/>
            <person name="Amirebrahimi M."/>
            <person name="Brakel J."/>
            <person name="Bostroem C."/>
            <person name="Chovatia M."/>
            <person name="Grimwood J."/>
            <person name="Jenkins J.W."/>
            <person name="Jueterbock A."/>
            <person name="Mraz A."/>
            <person name="Stam W.T."/>
            <person name="Tice H."/>
            <person name="Bornberg-Bauer E."/>
            <person name="Green P.J."/>
            <person name="Pearson G.A."/>
            <person name="Procaccini G."/>
            <person name="Duarte C.M."/>
            <person name="Schmutz J."/>
            <person name="Reusch T.B.H."/>
            <person name="Van de Peer Y."/>
        </authorList>
    </citation>
    <scope>NUCLEOTIDE SEQUENCE [LARGE SCALE GENOMIC DNA]</scope>
    <source>
        <strain evidence="2">cv. Finnish</strain>
    </source>
</reference>
<comment type="caution">
    <text evidence="1">The sequence shown here is derived from an EMBL/GenBank/DDBJ whole genome shotgun (WGS) entry which is preliminary data.</text>
</comment>
<protein>
    <submittedName>
        <fullName evidence="1">Uncharacterized protein</fullName>
    </submittedName>
</protein>
<dbReference type="PANTHER" id="PTHR37720">
    <property type="entry name" value="OS10G0481400 PROTEIN"/>
    <property type="match status" value="1"/>
</dbReference>
<gene>
    <name evidence="1" type="ORF">ZOSMA_79G00600</name>
</gene>
<sequence length="86" mass="9396">MISLVAQERLLGATLGSVLMGGVILEQRRGIHRSLSDSQYNTASKSQHFVIPSSRSLSRPDLAHLWNKTVDETLGPAIKCLSAHGW</sequence>
<evidence type="ECO:0000313" key="2">
    <source>
        <dbReference type="Proteomes" id="UP000036987"/>
    </source>
</evidence>
<keyword evidence="2" id="KW-1185">Reference proteome</keyword>
<dbReference type="Proteomes" id="UP000036987">
    <property type="component" value="Unassembled WGS sequence"/>
</dbReference>
<dbReference type="PANTHER" id="PTHR37720:SF2">
    <property type="entry name" value="OS10G0481400 PROTEIN"/>
    <property type="match status" value="1"/>
</dbReference>